<proteinExistence type="inferred from homology"/>
<evidence type="ECO:0000259" key="4">
    <source>
        <dbReference type="Pfam" id="PF00135"/>
    </source>
</evidence>
<dbReference type="PROSITE" id="PS00941">
    <property type="entry name" value="CARBOXYLESTERASE_B_2"/>
    <property type="match status" value="1"/>
</dbReference>
<dbReference type="InterPro" id="IPR002018">
    <property type="entry name" value="CarbesteraseB"/>
</dbReference>
<dbReference type="Gene3D" id="3.40.50.1820">
    <property type="entry name" value="alpha/beta hydrolase"/>
    <property type="match status" value="1"/>
</dbReference>
<keyword evidence="2 3" id="KW-0378">Hydrolase</keyword>
<reference evidence="5 6" key="1">
    <citation type="submission" date="2019-06" db="EMBL/GenBank/DDBJ databases">
        <title>Genome Sequence of the Brown Rot Fungal Pathogen Monilinia laxa.</title>
        <authorList>
            <person name="De Miccolis Angelini R.M."/>
            <person name="Landi L."/>
            <person name="Abate D."/>
            <person name="Pollastro S."/>
            <person name="Romanazzi G."/>
            <person name="Faretra F."/>
        </authorList>
    </citation>
    <scope>NUCLEOTIDE SEQUENCE [LARGE SCALE GENOMIC DNA]</scope>
    <source>
        <strain evidence="5 6">Mlax316</strain>
    </source>
</reference>
<dbReference type="AlphaFoldDB" id="A0A5N6JN49"/>
<dbReference type="Proteomes" id="UP000326757">
    <property type="component" value="Unassembled WGS sequence"/>
</dbReference>
<dbReference type="InterPro" id="IPR050654">
    <property type="entry name" value="AChE-related_enzymes"/>
</dbReference>
<organism evidence="5 6">
    <name type="scientific">Monilinia laxa</name>
    <name type="common">Brown rot fungus</name>
    <name type="synonym">Sclerotinia laxa</name>
    <dbReference type="NCBI Taxonomy" id="61186"/>
    <lineage>
        <taxon>Eukaryota</taxon>
        <taxon>Fungi</taxon>
        <taxon>Dikarya</taxon>
        <taxon>Ascomycota</taxon>
        <taxon>Pezizomycotina</taxon>
        <taxon>Leotiomycetes</taxon>
        <taxon>Helotiales</taxon>
        <taxon>Sclerotiniaceae</taxon>
        <taxon>Monilinia</taxon>
    </lineage>
</organism>
<sequence>MSTISLFPKIFIPTSQVPYNTLLPRNYIHPTLPPQGCSSDEYCRTKAYAHMGRWPSEELRGVNLQRNVFGLAVVASCFVAISISSPIQERKAARPTSLVDLGYAQYQGTLLSSGITQYLGMRYASPPLSDLRFRAPQPPQSSSDVQNAQSFGPICLATNNGPTSSHSEDCLFVNVWAPSTATPASKLPIWVFVQGGGYISNSNANFNGSTVVNASNNGIVFVNFNYRVGAFGFLTSEKVRQNGNLNTGLLDQRLLLHWVQDHISQFGGDPNHVVIHGDSAGGGSVALHLTAYGGRDDKLFVGAIGESPFFPTQPAASELEWQFDRFANAAGCGSASDPLACLRSQSTAALQAANVASPYPAHAGSPLFYWTPTIDGDFIQDYPYTLFDQGLFVNIPIMFGGLSYHQHITLRRHLPILTDVTNEGSVFAPNAASPTDMSTFFKNNYPYLSLADTAAINNQYPLQSPLPNHAPYFPSASAAYGETTFTCPAIMISIALTYWNDASQVWHYRYNVQDTNNIASGLGVPHVFEIPAIFGPGNANEGSTSYTTYNKNIVPVVMKYWISFVRFLSPNPGKDASAPHWPTMGTSSAAGGMLRRLVLQTNASVMENIPDDQLARCIFWKGLAVKMEQ</sequence>
<protein>
    <recommendedName>
        <fullName evidence="3">Carboxylic ester hydrolase</fullName>
        <ecNumber evidence="3">3.1.1.-</ecNumber>
    </recommendedName>
</protein>
<dbReference type="OrthoDB" id="408631at2759"/>
<dbReference type="InterPro" id="IPR019826">
    <property type="entry name" value="Carboxylesterase_B_AS"/>
</dbReference>
<dbReference type="EMBL" id="VIGI01000022">
    <property type="protein sequence ID" value="KAB8289543.1"/>
    <property type="molecule type" value="Genomic_DNA"/>
</dbReference>
<dbReference type="PANTHER" id="PTHR43918">
    <property type="entry name" value="ACETYLCHOLINESTERASE"/>
    <property type="match status" value="1"/>
</dbReference>
<dbReference type="InterPro" id="IPR029058">
    <property type="entry name" value="AB_hydrolase_fold"/>
</dbReference>
<evidence type="ECO:0000313" key="5">
    <source>
        <dbReference type="EMBL" id="KAB8289543.1"/>
    </source>
</evidence>
<keyword evidence="6" id="KW-1185">Reference proteome</keyword>
<gene>
    <name evidence="5" type="ORF">EYC80_010701</name>
</gene>
<dbReference type="InterPro" id="IPR019819">
    <property type="entry name" value="Carboxylesterase_B_CS"/>
</dbReference>
<evidence type="ECO:0000256" key="3">
    <source>
        <dbReference type="RuleBase" id="RU361235"/>
    </source>
</evidence>
<evidence type="ECO:0000256" key="2">
    <source>
        <dbReference type="ARBA" id="ARBA00022801"/>
    </source>
</evidence>
<feature type="domain" description="Carboxylesterase type B" evidence="4">
    <location>
        <begin position="108"/>
        <end position="587"/>
    </location>
</feature>
<dbReference type="EC" id="3.1.1.-" evidence="3"/>
<dbReference type="PROSITE" id="PS00122">
    <property type="entry name" value="CARBOXYLESTERASE_B_1"/>
    <property type="match status" value="1"/>
</dbReference>
<accession>A0A5N6JN49</accession>
<dbReference type="SUPFAM" id="SSF53474">
    <property type="entry name" value="alpha/beta-Hydrolases"/>
    <property type="match status" value="1"/>
</dbReference>
<comment type="similarity">
    <text evidence="1 3">Belongs to the type-B carboxylesterase/lipase family.</text>
</comment>
<evidence type="ECO:0000256" key="1">
    <source>
        <dbReference type="ARBA" id="ARBA00005964"/>
    </source>
</evidence>
<dbReference type="PANTHER" id="PTHR43918:SF4">
    <property type="entry name" value="CARBOXYLIC ESTER HYDROLASE"/>
    <property type="match status" value="1"/>
</dbReference>
<name>A0A5N6JN49_MONLA</name>
<comment type="caution">
    <text evidence="5">The sequence shown here is derived from an EMBL/GenBank/DDBJ whole genome shotgun (WGS) entry which is preliminary data.</text>
</comment>
<dbReference type="Pfam" id="PF00135">
    <property type="entry name" value="COesterase"/>
    <property type="match status" value="1"/>
</dbReference>
<dbReference type="GO" id="GO:0052689">
    <property type="term" value="F:carboxylic ester hydrolase activity"/>
    <property type="evidence" value="ECO:0007669"/>
    <property type="project" value="TreeGrafter"/>
</dbReference>
<evidence type="ECO:0000313" key="6">
    <source>
        <dbReference type="Proteomes" id="UP000326757"/>
    </source>
</evidence>